<evidence type="ECO:0000256" key="1">
    <source>
        <dbReference type="ARBA" id="ARBA00004141"/>
    </source>
</evidence>
<keyword evidence="4 7" id="KW-1133">Transmembrane helix</keyword>
<dbReference type="PANTHER" id="PTHR19282">
    <property type="entry name" value="TETRASPANIN"/>
    <property type="match status" value="1"/>
</dbReference>
<feature type="transmembrane region" description="Helical" evidence="7">
    <location>
        <begin position="46"/>
        <end position="69"/>
    </location>
</feature>
<dbReference type="OrthoDB" id="438211at2759"/>
<comment type="similarity">
    <text evidence="2 7">Belongs to the tetraspanin (TM4SF) family.</text>
</comment>
<feature type="disulfide bond" evidence="6">
    <location>
        <begin position="141"/>
        <end position="158"/>
    </location>
</feature>
<evidence type="ECO:0000256" key="2">
    <source>
        <dbReference type="ARBA" id="ARBA00006840"/>
    </source>
</evidence>
<comment type="caution">
    <text evidence="8">The sequence shown here is derived from an EMBL/GenBank/DDBJ whole genome shotgun (WGS) entry which is preliminary data.</text>
</comment>
<dbReference type="Gene3D" id="1.10.1450.10">
    <property type="entry name" value="Tetraspanin"/>
    <property type="match status" value="1"/>
</dbReference>
<organism evidence="8 9">
    <name type="scientific">Megalops atlanticus</name>
    <name type="common">Tarpon</name>
    <name type="synonym">Clupea gigantea</name>
    <dbReference type="NCBI Taxonomy" id="7932"/>
    <lineage>
        <taxon>Eukaryota</taxon>
        <taxon>Metazoa</taxon>
        <taxon>Chordata</taxon>
        <taxon>Craniata</taxon>
        <taxon>Vertebrata</taxon>
        <taxon>Euteleostomi</taxon>
        <taxon>Actinopterygii</taxon>
        <taxon>Neopterygii</taxon>
        <taxon>Teleostei</taxon>
        <taxon>Elopiformes</taxon>
        <taxon>Megalopidae</taxon>
        <taxon>Megalops</taxon>
    </lineage>
</organism>
<evidence type="ECO:0000256" key="4">
    <source>
        <dbReference type="ARBA" id="ARBA00022989"/>
    </source>
</evidence>
<keyword evidence="6" id="KW-1015">Disulfide bond</keyword>
<accession>A0A9D3SWW0</accession>
<dbReference type="InterPro" id="IPR008952">
    <property type="entry name" value="Tetraspanin_EC2_sf"/>
</dbReference>
<evidence type="ECO:0000313" key="8">
    <source>
        <dbReference type="EMBL" id="KAG7456124.1"/>
    </source>
</evidence>
<protein>
    <recommendedName>
        <fullName evidence="7">Tetraspanin</fullName>
    </recommendedName>
</protein>
<evidence type="ECO:0000256" key="6">
    <source>
        <dbReference type="PIRSR" id="PIRSR002419-1"/>
    </source>
</evidence>
<dbReference type="InterPro" id="IPR018499">
    <property type="entry name" value="Tetraspanin/Peripherin"/>
</dbReference>
<sequence>MGNANVCLKRCFYVFCILFGIIGALMLALALFGHGAYEKSEEIDEMLPGIIVFYVVGAVMILLALIGTYGRKEKKWALILFFIGMALMCLFFLWVSVSVARSRPEITNALNKHYKDAVPLDKADQSTQDEVEAMQTELECCGLNKGYQDWGETVPQSCLCPEQYKNSSKCVDISAEHPPPANQSQTMVFSEPCLPFVATYVDEIVDIFLGLSFGIAFIVLIGMVLSMTLLCQMRRRPSTAPVTFSVNASASKYRELSDATENV</sequence>
<dbReference type="PANTHER" id="PTHR19282:SF544">
    <property type="entry name" value="TETRASPANIN"/>
    <property type="match status" value="1"/>
</dbReference>
<evidence type="ECO:0000256" key="3">
    <source>
        <dbReference type="ARBA" id="ARBA00022692"/>
    </source>
</evidence>
<feature type="transmembrane region" description="Helical" evidence="7">
    <location>
        <begin position="207"/>
        <end position="230"/>
    </location>
</feature>
<name>A0A9D3SWW0_MEGAT</name>
<dbReference type="PRINTS" id="PR00259">
    <property type="entry name" value="TMFOUR"/>
</dbReference>
<feature type="transmembrane region" description="Helical" evidence="7">
    <location>
        <begin position="12"/>
        <end position="34"/>
    </location>
</feature>
<comment type="subcellular location">
    <subcellularLocation>
        <location evidence="1 7">Membrane</location>
        <topology evidence="1 7">Multi-pass membrane protein</topology>
    </subcellularLocation>
</comment>
<keyword evidence="3 7" id="KW-0812">Transmembrane</keyword>
<proteinExistence type="inferred from homology"/>
<dbReference type="Pfam" id="PF00335">
    <property type="entry name" value="Tetraspanin"/>
    <property type="match status" value="1"/>
</dbReference>
<evidence type="ECO:0000313" key="9">
    <source>
        <dbReference type="Proteomes" id="UP001046870"/>
    </source>
</evidence>
<keyword evidence="5 7" id="KW-0472">Membrane</keyword>
<dbReference type="GO" id="GO:0005886">
    <property type="term" value="C:plasma membrane"/>
    <property type="evidence" value="ECO:0007669"/>
    <property type="project" value="TreeGrafter"/>
</dbReference>
<dbReference type="AlphaFoldDB" id="A0A9D3SWW0"/>
<keyword evidence="9" id="KW-1185">Reference proteome</keyword>
<dbReference type="EMBL" id="JAFDVH010000023">
    <property type="protein sequence ID" value="KAG7456124.1"/>
    <property type="molecule type" value="Genomic_DNA"/>
</dbReference>
<dbReference type="SUPFAM" id="SSF48652">
    <property type="entry name" value="Tetraspanin"/>
    <property type="match status" value="1"/>
</dbReference>
<feature type="disulfide bond" evidence="6">
    <location>
        <begin position="140"/>
        <end position="170"/>
    </location>
</feature>
<dbReference type="PIRSF" id="PIRSF002419">
    <property type="entry name" value="Tetraspanin"/>
    <property type="match status" value="1"/>
</dbReference>
<feature type="transmembrane region" description="Helical" evidence="7">
    <location>
        <begin position="76"/>
        <end position="95"/>
    </location>
</feature>
<gene>
    <name evidence="8" type="ORF">MATL_G00248480</name>
</gene>
<evidence type="ECO:0000256" key="5">
    <source>
        <dbReference type="ARBA" id="ARBA00023136"/>
    </source>
</evidence>
<dbReference type="InterPro" id="IPR000301">
    <property type="entry name" value="Tetraspanin_animals"/>
</dbReference>
<reference evidence="8" key="1">
    <citation type="submission" date="2021-01" db="EMBL/GenBank/DDBJ databases">
        <authorList>
            <person name="Zahm M."/>
            <person name="Roques C."/>
            <person name="Cabau C."/>
            <person name="Klopp C."/>
            <person name="Donnadieu C."/>
            <person name="Jouanno E."/>
            <person name="Lampietro C."/>
            <person name="Louis A."/>
            <person name="Herpin A."/>
            <person name="Echchiki A."/>
            <person name="Berthelot C."/>
            <person name="Parey E."/>
            <person name="Roest-Crollius H."/>
            <person name="Braasch I."/>
            <person name="Postlethwait J."/>
            <person name="Bobe J."/>
            <person name="Montfort J."/>
            <person name="Bouchez O."/>
            <person name="Begum T."/>
            <person name="Mejri S."/>
            <person name="Adams A."/>
            <person name="Chen W.-J."/>
            <person name="Guiguen Y."/>
        </authorList>
    </citation>
    <scope>NUCLEOTIDE SEQUENCE</scope>
    <source>
        <strain evidence="8">YG-15Mar2019-1</strain>
        <tissue evidence="8">Brain</tissue>
    </source>
</reference>
<evidence type="ECO:0000256" key="7">
    <source>
        <dbReference type="RuleBase" id="RU361218"/>
    </source>
</evidence>
<dbReference type="Proteomes" id="UP001046870">
    <property type="component" value="Chromosome 23"/>
</dbReference>